<evidence type="ECO:0000256" key="4">
    <source>
        <dbReference type="ARBA" id="ARBA00023216"/>
    </source>
</evidence>
<evidence type="ECO:0000313" key="7">
    <source>
        <dbReference type="Proteomes" id="UP001642260"/>
    </source>
</evidence>
<dbReference type="Gene3D" id="1.10.220.10">
    <property type="entry name" value="Annexin"/>
    <property type="match status" value="1"/>
</dbReference>
<dbReference type="FunFam" id="1.10.220.10:FF:000001">
    <property type="entry name" value="Annexin"/>
    <property type="match status" value="1"/>
</dbReference>
<sequence>MKLNICVVVVSDSIEGFGTDEDSLTRAIVMRAEIDLMKARGEYFNMYNTSMDNAIIGDVSGDYKDFLLTLLGSNI</sequence>
<dbReference type="InterPro" id="IPR001464">
    <property type="entry name" value="Annexin"/>
</dbReference>
<reference evidence="6 7" key="1">
    <citation type="submission" date="2022-03" db="EMBL/GenBank/DDBJ databases">
        <authorList>
            <person name="Macdonald S."/>
            <person name="Ahmed S."/>
            <person name="Newling K."/>
        </authorList>
    </citation>
    <scope>NUCLEOTIDE SEQUENCE [LARGE SCALE GENOMIC DNA]</scope>
</reference>
<dbReference type="PRINTS" id="PR00196">
    <property type="entry name" value="ANNEXIN"/>
</dbReference>
<evidence type="ECO:0000313" key="6">
    <source>
        <dbReference type="EMBL" id="CAH8363397.1"/>
    </source>
</evidence>
<keyword evidence="5" id="KW-0106">Calcium</keyword>
<dbReference type="PANTHER" id="PTHR10502:SF99">
    <property type="entry name" value="ANNEXIN D3"/>
    <property type="match status" value="1"/>
</dbReference>
<organism evidence="6 7">
    <name type="scientific">Eruca vesicaria subsp. sativa</name>
    <name type="common">Garden rocket</name>
    <name type="synonym">Eruca sativa</name>
    <dbReference type="NCBI Taxonomy" id="29727"/>
    <lineage>
        <taxon>Eukaryota</taxon>
        <taxon>Viridiplantae</taxon>
        <taxon>Streptophyta</taxon>
        <taxon>Embryophyta</taxon>
        <taxon>Tracheophyta</taxon>
        <taxon>Spermatophyta</taxon>
        <taxon>Magnoliopsida</taxon>
        <taxon>eudicotyledons</taxon>
        <taxon>Gunneridae</taxon>
        <taxon>Pentapetalae</taxon>
        <taxon>rosids</taxon>
        <taxon>malvids</taxon>
        <taxon>Brassicales</taxon>
        <taxon>Brassicaceae</taxon>
        <taxon>Brassiceae</taxon>
        <taxon>Eruca</taxon>
    </lineage>
</organism>
<dbReference type="Pfam" id="PF00191">
    <property type="entry name" value="Annexin"/>
    <property type="match status" value="1"/>
</dbReference>
<evidence type="ECO:0000256" key="1">
    <source>
        <dbReference type="ARBA" id="ARBA00007184"/>
    </source>
</evidence>
<comment type="similarity">
    <text evidence="1">Belongs to the annexin (TC 1.A.31.1) family.</text>
</comment>
<dbReference type="PROSITE" id="PS51897">
    <property type="entry name" value="ANNEXIN_2"/>
    <property type="match status" value="1"/>
</dbReference>
<comment type="domain">
    <text evidence="5">A pair of annexin repeats may form one binding site for calcium and phospholipid.</text>
</comment>
<name>A0ABC8L1Q9_ERUVS</name>
<evidence type="ECO:0000256" key="5">
    <source>
        <dbReference type="RuleBase" id="RU003540"/>
    </source>
</evidence>
<dbReference type="InterPro" id="IPR018502">
    <property type="entry name" value="Annexin_repeat"/>
</dbReference>
<dbReference type="GO" id="GO:0009651">
    <property type="term" value="P:response to salt stress"/>
    <property type="evidence" value="ECO:0007669"/>
    <property type="project" value="UniProtKB-ARBA"/>
</dbReference>
<dbReference type="SUPFAM" id="SSF47874">
    <property type="entry name" value="Annexin"/>
    <property type="match status" value="1"/>
</dbReference>
<dbReference type="GO" id="GO:0005544">
    <property type="term" value="F:calcium-dependent phospholipid binding"/>
    <property type="evidence" value="ECO:0007669"/>
    <property type="project" value="UniProtKB-KW"/>
</dbReference>
<dbReference type="PANTHER" id="PTHR10502">
    <property type="entry name" value="ANNEXIN"/>
    <property type="match status" value="1"/>
</dbReference>
<dbReference type="EMBL" id="CAKOAT010359598">
    <property type="protein sequence ID" value="CAH8363397.1"/>
    <property type="molecule type" value="Genomic_DNA"/>
</dbReference>
<dbReference type="InterPro" id="IPR037104">
    <property type="entry name" value="Annexin_sf"/>
</dbReference>
<proteinExistence type="inferred from homology"/>
<comment type="caution">
    <text evidence="6">The sequence shown here is derived from an EMBL/GenBank/DDBJ whole genome shotgun (WGS) entry which is preliminary data.</text>
</comment>
<protein>
    <recommendedName>
        <fullName evidence="5">Annexin</fullName>
    </recommendedName>
</protein>
<gene>
    <name evidence="6" type="ORF">ERUC_LOCUS29153</name>
</gene>
<dbReference type="GO" id="GO:0009414">
    <property type="term" value="P:response to water deprivation"/>
    <property type="evidence" value="ECO:0007669"/>
    <property type="project" value="UniProtKB-ARBA"/>
</dbReference>
<keyword evidence="2 5" id="KW-0677">Repeat</keyword>
<accession>A0ABC8L1Q9</accession>
<keyword evidence="5" id="KW-0111">Calcium/phospholipid-binding</keyword>
<dbReference type="Proteomes" id="UP001642260">
    <property type="component" value="Unassembled WGS sequence"/>
</dbReference>
<keyword evidence="4 5" id="KW-0041">Annexin</keyword>
<dbReference type="GO" id="GO:0009409">
    <property type="term" value="P:response to cold"/>
    <property type="evidence" value="ECO:0007669"/>
    <property type="project" value="UniProtKB-ARBA"/>
</dbReference>
<dbReference type="SMART" id="SM00335">
    <property type="entry name" value="ANX"/>
    <property type="match status" value="1"/>
</dbReference>
<keyword evidence="3" id="KW-0007">Acetylation</keyword>
<keyword evidence="7" id="KW-1185">Reference proteome</keyword>
<evidence type="ECO:0000256" key="3">
    <source>
        <dbReference type="ARBA" id="ARBA00022990"/>
    </source>
</evidence>
<dbReference type="PROSITE" id="PS00223">
    <property type="entry name" value="ANNEXIN_1"/>
    <property type="match status" value="1"/>
</dbReference>
<dbReference type="AlphaFoldDB" id="A0ABC8L1Q9"/>
<evidence type="ECO:0000256" key="2">
    <source>
        <dbReference type="ARBA" id="ARBA00022737"/>
    </source>
</evidence>
<dbReference type="GO" id="GO:0009408">
    <property type="term" value="P:response to heat"/>
    <property type="evidence" value="ECO:0007669"/>
    <property type="project" value="UniProtKB-ARBA"/>
</dbReference>
<dbReference type="InterPro" id="IPR018252">
    <property type="entry name" value="Annexin_repeat_CS"/>
</dbReference>
<comment type="similarity">
    <text evidence="5">Belongs to the annexin family.</text>
</comment>